<dbReference type="AlphaFoldDB" id="A0A6C0DRI7"/>
<feature type="compositionally biased region" description="Basic residues" evidence="1">
    <location>
        <begin position="138"/>
        <end position="157"/>
    </location>
</feature>
<evidence type="ECO:0000313" key="2">
    <source>
        <dbReference type="EMBL" id="QHT18569.1"/>
    </source>
</evidence>
<sequence>MVSFGFDNEALTNVLTKYGSLSKELSKSRNGAPDVNVLKYDTEDHLYERYTLVAIVNPVSGQFYQIKLQLNPETGKIVTRATDVWKADADFLAEIASKYVIEVKKIPRSPTPIDPNVGPPAPVSAKSVASNLFNKAKGIFRRAGKRSTRRRRQTKRR</sequence>
<reference evidence="2" key="1">
    <citation type="journal article" date="2020" name="Nature">
        <title>Giant virus diversity and host interactions through global metagenomics.</title>
        <authorList>
            <person name="Schulz F."/>
            <person name="Roux S."/>
            <person name="Paez-Espino D."/>
            <person name="Jungbluth S."/>
            <person name="Walsh D.A."/>
            <person name="Denef V.J."/>
            <person name="McMahon K.D."/>
            <person name="Konstantinidis K.T."/>
            <person name="Eloe-Fadrosh E.A."/>
            <person name="Kyrpides N.C."/>
            <person name="Woyke T."/>
        </authorList>
    </citation>
    <scope>NUCLEOTIDE SEQUENCE</scope>
    <source>
        <strain evidence="2">GVMAG-M-3300023174-47</strain>
    </source>
</reference>
<proteinExistence type="predicted"/>
<dbReference type="EMBL" id="MN739658">
    <property type="protein sequence ID" value="QHT18569.1"/>
    <property type="molecule type" value="Genomic_DNA"/>
</dbReference>
<organism evidence="2">
    <name type="scientific">viral metagenome</name>
    <dbReference type="NCBI Taxonomy" id="1070528"/>
    <lineage>
        <taxon>unclassified sequences</taxon>
        <taxon>metagenomes</taxon>
        <taxon>organismal metagenomes</taxon>
    </lineage>
</organism>
<name>A0A6C0DRI7_9ZZZZ</name>
<evidence type="ECO:0000256" key="1">
    <source>
        <dbReference type="SAM" id="MobiDB-lite"/>
    </source>
</evidence>
<protein>
    <submittedName>
        <fullName evidence="2">Uncharacterized protein</fullName>
    </submittedName>
</protein>
<feature type="region of interest" description="Disordered" evidence="1">
    <location>
        <begin position="136"/>
        <end position="157"/>
    </location>
</feature>
<accession>A0A6C0DRI7</accession>